<dbReference type="Proteomes" id="UP001186974">
    <property type="component" value="Unassembled WGS sequence"/>
</dbReference>
<accession>A0ACC3D9M5</accession>
<protein>
    <submittedName>
        <fullName evidence="1">Uncharacterized protein</fullName>
    </submittedName>
</protein>
<sequence length="1116" mass="121489">MRSTPVLALTASLFSMTSALQLVERREGPPAVLALDTQRKYIENPIQRDRIRRELGRRGLRKRQSTLQATLDNEETLYFVNVTLGTPGQMLRLDIDTGSSDLWCNSAQSSLCSNPGACDISGTYNANASSTYDYVNSGFYIRYADNSQAKGDYVMDTLGIAGTEIENVQFGVGYQSTSLQGILGVGYATNEVSVTTLRSIYPNLPQILVDRGTIRSNAYSLWLNDLDANTGSILFGGVDTEKYHGSLRTVPIIPEQGGYREFIIAMTGLTANGGNNLLGNDPIGVLLDSGTSLSYLPDNIASSLYSTYNAQYSEREGLAQVDCNLANSDGSIVFTFSGIDITVPLNELVLVAAIQRGQPICVLGIAPSGGSTTVLGDTFLRSAYVVYDLANNEISLASTNFNATSSNIREIGTGSNAVPDASVVPNAVSTVAVPTGGARAGGIPSATGLTAGAAPRSNLPSSALAASGNVLPSLQQVLADINHFEASVQHNDTIATKIDRDMLHGHTDKVSDLGFALLRIAEGFRGWAHDAERDLATTRNITWKGPRLATATAAAVPTSLSRDQNEFRNHVEETLDDVEDMTYAVEDVHGEDFYDSFDELLEYTPGFDALVTKIDQALPTESGDTALDIIENVMSRWTEYQTSTTQWSTLTSRLTATPRLGARSPDSTSTSIVLPTFPSALEIAAKRNITGDQLHDVRVVIETIQDNDVNALWAEVAAIHDTYDMSEEVHAFVNVIANLGAKAMHEIDAAGSTFRLRTRASLSTHSPAVQGNAKVNYTLGEIFEGLTIACWKLRTDMDNEFLEELRSLQEDVADLDREESASTMDYDDNLIKELYLEFLNETLPVHHVLYNTIERDVLDMGDIVSAAREQSHDADDQVLAHLDEGWKQATQKLLEDTQKFIDASGRLLHDAFKNKRSGLFNGGDETSSAPNTRHAESSDPYEETSKTTNSIIHGINRAWSDVWLNQTEDWPFVISELEKHLQDVTKQLEVADSRGAPVLDKCKNAITQSITKRLESHDPVGHGLVSEVLSDVAQVLVDVDWAQSLAKGKARDIAQLDDSVATWEWKSHRYINDTLYLLKGSSDAITKALHPVSTKTNGTETAKRFNGLLSSMAALL</sequence>
<comment type="caution">
    <text evidence="1">The sequence shown here is derived from an EMBL/GenBank/DDBJ whole genome shotgun (WGS) entry which is preliminary data.</text>
</comment>
<name>A0ACC3D9M5_9PEZI</name>
<proteinExistence type="predicted"/>
<evidence type="ECO:0000313" key="1">
    <source>
        <dbReference type="EMBL" id="KAK3064030.1"/>
    </source>
</evidence>
<gene>
    <name evidence="1" type="ORF">LTS18_010764</name>
</gene>
<evidence type="ECO:0000313" key="2">
    <source>
        <dbReference type="Proteomes" id="UP001186974"/>
    </source>
</evidence>
<keyword evidence="2" id="KW-1185">Reference proteome</keyword>
<organism evidence="1 2">
    <name type="scientific">Coniosporium uncinatum</name>
    <dbReference type="NCBI Taxonomy" id="93489"/>
    <lineage>
        <taxon>Eukaryota</taxon>
        <taxon>Fungi</taxon>
        <taxon>Dikarya</taxon>
        <taxon>Ascomycota</taxon>
        <taxon>Pezizomycotina</taxon>
        <taxon>Dothideomycetes</taxon>
        <taxon>Dothideomycetes incertae sedis</taxon>
        <taxon>Coniosporium</taxon>
    </lineage>
</organism>
<dbReference type="EMBL" id="JAWDJW010006637">
    <property type="protein sequence ID" value="KAK3064030.1"/>
    <property type="molecule type" value="Genomic_DNA"/>
</dbReference>
<reference evidence="1" key="1">
    <citation type="submission" date="2024-09" db="EMBL/GenBank/DDBJ databases">
        <title>Black Yeasts Isolated from many extreme environments.</title>
        <authorList>
            <person name="Coleine C."/>
            <person name="Stajich J.E."/>
            <person name="Selbmann L."/>
        </authorList>
    </citation>
    <scope>NUCLEOTIDE SEQUENCE</scope>
    <source>
        <strain evidence="1">CCFEE 5737</strain>
    </source>
</reference>